<name>A0ABM1E090_PRICU</name>
<proteinExistence type="predicted"/>
<dbReference type="InterPro" id="IPR020339">
    <property type="entry name" value="C20orf85-like"/>
</dbReference>
<reference evidence="2" key="1">
    <citation type="submission" date="2025-08" db="UniProtKB">
        <authorList>
            <consortium name="RefSeq"/>
        </authorList>
    </citation>
    <scope>IDENTIFICATION</scope>
</reference>
<dbReference type="Pfam" id="PF14945">
    <property type="entry name" value="LLC1"/>
    <property type="match status" value="1"/>
</dbReference>
<dbReference type="RefSeq" id="XP_014665611.1">
    <property type="nucleotide sequence ID" value="XM_014810125.1"/>
</dbReference>
<evidence type="ECO:0000313" key="1">
    <source>
        <dbReference type="Proteomes" id="UP000695022"/>
    </source>
</evidence>
<dbReference type="GeneID" id="106807694"/>
<gene>
    <name evidence="2" type="primary">LOC106807694</name>
</gene>
<dbReference type="PANTHER" id="PTHR31909">
    <property type="entry name" value="CHROMOSOME 20 ORF85 FAMILY MEMBER"/>
    <property type="match status" value="1"/>
</dbReference>
<evidence type="ECO:0000313" key="2">
    <source>
        <dbReference type="RefSeq" id="XP_014665611.1"/>
    </source>
</evidence>
<dbReference type="Proteomes" id="UP000695022">
    <property type="component" value="Unplaced"/>
</dbReference>
<protein>
    <submittedName>
        <fullName evidence="2">Uncharacterized protein C20orf85 homolog</fullName>
    </submittedName>
</protein>
<sequence>MTKKNLNFVHSDEIWKDHVRHELLSSRHWPESWGYMTTEYNKLNEALCGGTTSGSQFVKLPPIEGALPKASFPKTTAGEIGWKSTRDDYRLEKYGRYAPNARGICGILKLLKWPYEGI</sequence>
<dbReference type="PANTHER" id="PTHR31909:SF3">
    <property type="entry name" value="SIMILAR TO PROTEIN C20ORF85 HOMOLOG"/>
    <property type="match status" value="1"/>
</dbReference>
<accession>A0ABM1E090</accession>
<keyword evidence="1" id="KW-1185">Reference proteome</keyword>
<organism evidence="1 2">
    <name type="scientific">Priapulus caudatus</name>
    <name type="common">Priapulid worm</name>
    <dbReference type="NCBI Taxonomy" id="37621"/>
    <lineage>
        <taxon>Eukaryota</taxon>
        <taxon>Metazoa</taxon>
        <taxon>Ecdysozoa</taxon>
        <taxon>Scalidophora</taxon>
        <taxon>Priapulida</taxon>
        <taxon>Priapulimorpha</taxon>
        <taxon>Priapulimorphida</taxon>
        <taxon>Priapulidae</taxon>
        <taxon>Priapulus</taxon>
    </lineage>
</organism>